<evidence type="ECO:0000256" key="2">
    <source>
        <dbReference type="ARBA" id="ARBA00022448"/>
    </source>
</evidence>
<dbReference type="PANTHER" id="PTHR13414:SF9">
    <property type="entry name" value="PROTON-COUPLED ZINC ANTIPORTER SLC30A9, MITOCHONDRIAL"/>
    <property type="match status" value="1"/>
</dbReference>
<feature type="transmembrane region" description="Helical" evidence="6">
    <location>
        <begin position="158"/>
        <end position="182"/>
    </location>
</feature>
<dbReference type="Gene3D" id="3.30.70.1350">
    <property type="entry name" value="Cation efflux protein, cytoplasmic domain"/>
    <property type="match status" value="1"/>
</dbReference>
<feature type="domain" description="Cation efflux protein transmembrane" evidence="7">
    <location>
        <begin position="11"/>
        <end position="214"/>
    </location>
</feature>
<name>A0A7T0BXQ0_9BACT</name>
<dbReference type="Pfam" id="PF01545">
    <property type="entry name" value="Cation_efflux"/>
    <property type="match status" value="1"/>
</dbReference>
<keyword evidence="5 6" id="KW-0472">Membrane</keyword>
<dbReference type="SUPFAM" id="SSF160240">
    <property type="entry name" value="Cation efflux protein cytoplasmic domain-like"/>
    <property type="match status" value="1"/>
</dbReference>
<evidence type="ECO:0000256" key="6">
    <source>
        <dbReference type="SAM" id="Phobius"/>
    </source>
</evidence>
<protein>
    <submittedName>
        <fullName evidence="8">Cation transporter</fullName>
    </submittedName>
</protein>
<dbReference type="PANTHER" id="PTHR13414">
    <property type="entry name" value="HUEL-CATION TRANSPORTER"/>
    <property type="match status" value="1"/>
</dbReference>
<evidence type="ECO:0000256" key="3">
    <source>
        <dbReference type="ARBA" id="ARBA00022692"/>
    </source>
</evidence>
<dbReference type="EMBL" id="CP048685">
    <property type="protein sequence ID" value="QPJ62833.1"/>
    <property type="molecule type" value="Genomic_DNA"/>
</dbReference>
<dbReference type="NCBIfam" id="TIGR01297">
    <property type="entry name" value="CDF"/>
    <property type="match status" value="1"/>
</dbReference>
<dbReference type="KEGG" id="nli:G3M70_13485"/>
<evidence type="ECO:0000256" key="1">
    <source>
        <dbReference type="ARBA" id="ARBA00004141"/>
    </source>
</evidence>
<evidence type="ECO:0000313" key="9">
    <source>
        <dbReference type="Proteomes" id="UP000594688"/>
    </source>
</evidence>
<feature type="transmembrane region" description="Helical" evidence="6">
    <location>
        <begin position="77"/>
        <end position="97"/>
    </location>
</feature>
<comment type="subcellular location">
    <subcellularLocation>
        <location evidence="1">Membrane</location>
        <topology evidence="1">Multi-pass membrane protein</topology>
    </subcellularLocation>
</comment>
<dbReference type="InterPro" id="IPR040177">
    <property type="entry name" value="SLC30A9"/>
</dbReference>
<keyword evidence="2" id="KW-0813">Transport</keyword>
<keyword evidence="3 6" id="KW-0812">Transmembrane</keyword>
<dbReference type="AlphaFoldDB" id="A0A7T0BXQ0"/>
<dbReference type="Gene3D" id="1.20.1510.10">
    <property type="entry name" value="Cation efflux protein transmembrane domain"/>
    <property type="match status" value="1"/>
</dbReference>
<reference evidence="8 9" key="1">
    <citation type="submission" date="2020-02" db="EMBL/GenBank/DDBJ databases">
        <title>Genomic and physiological characterization of two novel Nitrospinaceae genera.</title>
        <authorList>
            <person name="Mueller A.J."/>
            <person name="Jung M.-Y."/>
            <person name="Strachan C.R."/>
            <person name="Herbold C.W."/>
            <person name="Kirkegaard R.H."/>
            <person name="Daims H."/>
        </authorList>
    </citation>
    <scope>NUCLEOTIDE SEQUENCE [LARGE SCALE GENOMIC DNA]</scope>
    <source>
        <strain evidence="8">EB</strain>
    </source>
</reference>
<dbReference type="Proteomes" id="UP000594688">
    <property type="component" value="Chromosome"/>
</dbReference>
<feature type="transmembrane region" description="Helical" evidence="6">
    <location>
        <begin position="188"/>
        <end position="211"/>
    </location>
</feature>
<keyword evidence="4 6" id="KW-1133">Transmembrane helix</keyword>
<sequence>MASPSSKKVIYAALAGNGLIAISKFWASAYTGSSTMFSEAIHSVVDTGNQFLLLYGLKSSKKAADESHPFGYGMEVYFWSFVVAILIFGLGAGISIYEGISKIQSPHPIKDPTINYIVIGLALLFEGAALGVAVFEFRKVKGNQGWVQAIRKSKDPAIFTVLFEDSAALLGLIVAGVCIFVSEKFNLPLFDGIGSVLVGLILATTAALLAYECKGLLIGESANKEIESEIRGILNSDSRILHINEILTLHFGPHDVLLTISLDFIDKISSEEIEKTTSLLEQRIKQRFVQIKRIFIEVQSLKGHRVDQSLHQEDEQS</sequence>
<dbReference type="SUPFAM" id="SSF161111">
    <property type="entry name" value="Cation efflux protein transmembrane domain-like"/>
    <property type="match status" value="1"/>
</dbReference>
<dbReference type="InterPro" id="IPR036837">
    <property type="entry name" value="Cation_efflux_CTD_sf"/>
</dbReference>
<proteinExistence type="predicted"/>
<evidence type="ECO:0000259" key="7">
    <source>
        <dbReference type="Pfam" id="PF01545"/>
    </source>
</evidence>
<feature type="transmembrane region" description="Helical" evidence="6">
    <location>
        <begin position="9"/>
        <end position="28"/>
    </location>
</feature>
<gene>
    <name evidence="8" type="ORF">G3M70_13485</name>
</gene>
<dbReference type="GO" id="GO:0016020">
    <property type="term" value="C:membrane"/>
    <property type="evidence" value="ECO:0007669"/>
    <property type="project" value="UniProtKB-SubCell"/>
</dbReference>
<dbReference type="GO" id="GO:0008324">
    <property type="term" value="F:monoatomic cation transmembrane transporter activity"/>
    <property type="evidence" value="ECO:0007669"/>
    <property type="project" value="InterPro"/>
</dbReference>
<accession>A0A7T0BXQ0</accession>
<organism evidence="8 9">
    <name type="scientific">Candidatus Nitronauta litoralis</name>
    <dbReference type="NCBI Taxonomy" id="2705533"/>
    <lineage>
        <taxon>Bacteria</taxon>
        <taxon>Pseudomonadati</taxon>
        <taxon>Nitrospinota/Tectimicrobiota group</taxon>
        <taxon>Nitrospinota</taxon>
        <taxon>Nitrospinia</taxon>
        <taxon>Nitrospinales</taxon>
        <taxon>Nitrospinaceae</taxon>
        <taxon>Candidatus Nitronauta</taxon>
    </lineage>
</organism>
<dbReference type="GO" id="GO:0006829">
    <property type="term" value="P:zinc ion transport"/>
    <property type="evidence" value="ECO:0007669"/>
    <property type="project" value="InterPro"/>
</dbReference>
<evidence type="ECO:0000256" key="5">
    <source>
        <dbReference type="ARBA" id="ARBA00023136"/>
    </source>
</evidence>
<feature type="transmembrane region" description="Helical" evidence="6">
    <location>
        <begin position="117"/>
        <end position="137"/>
    </location>
</feature>
<dbReference type="InterPro" id="IPR027469">
    <property type="entry name" value="Cation_efflux_TMD_sf"/>
</dbReference>
<evidence type="ECO:0000256" key="4">
    <source>
        <dbReference type="ARBA" id="ARBA00022989"/>
    </source>
</evidence>
<dbReference type="InterPro" id="IPR058533">
    <property type="entry name" value="Cation_efflux_TM"/>
</dbReference>
<evidence type="ECO:0000313" key="8">
    <source>
        <dbReference type="EMBL" id="QPJ62833.1"/>
    </source>
</evidence>
<dbReference type="InterPro" id="IPR002524">
    <property type="entry name" value="Cation_efflux"/>
</dbReference>